<dbReference type="AlphaFoldDB" id="A0A8B6BPQ4"/>
<proteinExistence type="predicted"/>
<sequence>MELSRCNDNITAPLSDKVYRCESVKDVLILLCGKDDSIENVRLLVHESILLANSIGARGQRLGNPSTETPAAKGMNVTFLPNFG</sequence>
<name>A0A8B6BPQ4_MYTGA</name>
<gene>
    <name evidence="1" type="ORF">MGAL_10B086107</name>
</gene>
<protein>
    <submittedName>
        <fullName evidence="1">Uncharacterized protein</fullName>
    </submittedName>
</protein>
<keyword evidence="2" id="KW-1185">Reference proteome</keyword>
<evidence type="ECO:0000313" key="1">
    <source>
        <dbReference type="EMBL" id="VDH93858.1"/>
    </source>
</evidence>
<accession>A0A8B6BPQ4</accession>
<dbReference type="Proteomes" id="UP000596742">
    <property type="component" value="Unassembled WGS sequence"/>
</dbReference>
<organism evidence="1 2">
    <name type="scientific">Mytilus galloprovincialis</name>
    <name type="common">Mediterranean mussel</name>
    <dbReference type="NCBI Taxonomy" id="29158"/>
    <lineage>
        <taxon>Eukaryota</taxon>
        <taxon>Metazoa</taxon>
        <taxon>Spiralia</taxon>
        <taxon>Lophotrochozoa</taxon>
        <taxon>Mollusca</taxon>
        <taxon>Bivalvia</taxon>
        <taxon>Autobranchia</taxon>
        <taxon>Pteriomorphia</taxon>
        <taxon>Mytilida</taxon>
        <taxon>Mytiloidea</taxon>
        <taxon>Mytilidae</taxon>
        <taxon>Mytilinae</taxon>
        <taxon>Mytilus</taxon>
    </lineage>
</organism>
<evidence type="ECO:0000313" key="2">
    <source>
        <dbReference type="Proteomes" id="UP000596742"/>
    </source>
</evidence>
<dbReference type="OrthoDB" id="6203780at2759"/>
<reference evidence="1" key="1">
    <citation type="submission" date="2018-11" db="EMBL/GenBank/DDBJ databases">
        <authorList>
            <person name="Alioto T."/>
            <person name="Alioto T."/>
        </authorList>
    </citation>
    <scope>NUCLEOTIDE SEQUENCE</scope>
</reference>
<dbReference type="EMBL" id="UYJE01000511">
    <property type="protein sequence ID" value="VDH93858.1"/>
    <property type="molecule type" value="Genomic_DNA"/>
</dbReference>
<comment type="caution">
    <text evidence="1">The sequence shown here is derived from an EMBL/GenBank/DDBJ whole genome shotgun (WGS) entry which is preliminary data.</text>
</comment>